<dbReference type="EMBL" id="JQGC01000026">
    <property type="protein sequence ID" value="KFL29420.1"/>
    <property type="molecule type" value="Genomic_DNA"/>
</dbReference>
<dbReference type="InterPro" id="IPR008929">
    <property type="entry name" value="Chondroitin_lyas"/>
</dbReference>
<dbReference type="Proteomes" id="UP000028981">
    <property type="component" value="Unassembled WGS sequence"/>
</dbReference>
<dbReference type="STRING" id="46914.JP75_20915"/>
<evidence type="ECO:0000313" key="8">
    <source>
        <dbReference type="Proteomes" id="UP000028981"/>
    </source>
</evidence>
<dbReference type="Gene3D" id="2.70.98.70">
    <property type="match status" value="1"/>
</dbReference>
<keyword evidence="3" id="KW-0574">Periplasm</keyword>
<keyword evidence="2" id="KW-0732">Signal</keyword>
<keyword evidence="4" id="KW-0456">Lyase</keyword>
<dbReference type="PANTHER" id="PTHR39210:SF1">
    <property type="entry name" value="HEPARIN-SULFATE LYASE"/>
    <property type="match status" value="1"/>
</dbReference>
<reference evidence="7 8" key="1">
    <citation type="submission" date="2014-08" db="EMBL/GenBank/DDBJ databases">
        <authorList>
            <person name="Hassan Y.I."/>
            <person name="Lepp D."/>
            <person name="Zhou T."/>
        </authorList>
    </citation>
    <scope>NUCLEOTIDE SEQUENCE [LARGE SCALE GENOMIC DNA]</scope>
    <source>
        <strain evidence="7 8">IFO13584</strain>
    </source>
</reference>
<evidence type="ECO:0000256" key="2">
    <source>
        <dbReference type="ARBA" id="ARBA00022729"/>
    </source>
</evidence>
<dbReference type="GO" id="GO:0016829">
    <property type="term" value="F:lyase activity"/>
    <property type="evidence" value="ECO:0007669"/>
    <property type="project" value="UniProtKB-KW"/>
</dbReference>
<proteinExistence type="predicted"/>
<dbReference type="Pfam" id="PF16889">
    <property type="entry name" value="Hepar_II_III_N"/>
    <property type="match status" value="1"/>
</dbReference>
<dbReference type="AlphaFoldDB" id="A0A087LXR7"/>
<evidence type="ECO:0000256" key="1">
    <source>
        <dbReference type="ARBA" id="ARBA00004418"/>
    </source>
</evidence>
<comment type="subcellular location">
    <subcellularLocation>
        <location evidence="1">Periplasm</location>
    </subcellularLocation>
</comment>
<feature type="domain" description="Heparinase II/III-like C-terminal" evidence="5">
    <location>
        <begin position="426"/>
        <end position="649"/>
    </location>
</feature>
<evidence type="ECO:0000256" key="3">
    <source>
        <dbReference type="ARBA" id="ARBA00022764"/>
    </source>
</evidence>
<sequence>MGQGQIMGRLRRLATKSPAYIVRRLAQEARMESERVLGPAFARSISGKRLARWGGHDNVDALWLDLAARPYPAHVQGFDRADYDKTFPGSSAQILAAADRAMAHQIDLLGTGPVHLGEDIDWLKDFKTGDRWPVAFCRSIDYVNKGRPSDVKVPWEISRLQWLLPVGQAYVLTGGDERYAQSVRAVIESWIAANPYGYSVNWSCTMEPALRLQTWTWLFHIFAKSKAWADVGFRDRFLSSLYLHGAFTEIHIERASINGNHLTADAAGLVFAGLFFRGIGSADRWAAEGWRTLNEEIVKQVHPDGVDFEASVPYHRLVAELFVMPARYRKAGGLVVEATYRDRLEAMGRFVAAYSRPDGTSPHWGDADDGRGLPLGTQSLGDHRYLCALIGDTLDDTLLIDLAPPKSDEIAWHGARQSSSGQIPLTSQSFRDGGVYILAGGNNHVFVDCGPVGLAGLGGHGHNDALSFEAWLDGQLLVADPGSYVYTADFDARNRFRSTASHNTPQVDGAEINRLHASDNLWNLHEDAKAEAVDFSFDGNSAKFVGQHFGYTRLADPVTVQRTLAIDFANARLSILDEIKCGQEHELLIPLYLAAGVEAKQFDDGYELTTAGRRFVVNATGVGWQSSIQDAFLSPSYGVTVPSKRIVWAKRAIGVEQLSLILSPVH</sequence>
<dbReference type="InterPro" id="IPR012480">
    <property type="entry name" value="Hepar_II_III_C"/>
</dbReference>
<feature type="domain" description="Heparin-sulfate lyase N-terminal" evidence="6">
    <location>
        <begin position="92"/>
        <end position="368"/>
    </location>
</feature>
<evidence type="ECO:0000256" key="4">
    <source>
        <dbReference type="ARBA" id="ARBA00023239"/>
    </source>
</evidence>
<name>A0A087LXR7_9HYPH</name>
<comment type="caution">
    <text evidence="7">The sequence shown here is derived from an EMBL/GenBank/DDBJ whole genome shotgun (WGS) entry which is preliminary data.</text>
</comment>
<dbReference type="Gene3D" id="1.50.10.100">
    <property type="entry name" value="Chondroitin AC/alginate lyase"/>
    <property type="match status" value="1"/>
</dbReference>
<keyword evidence="8" id="KW-1185">Reference proteome</keyword>
<dbReference type="PANTHER" id="PTHR39210">
    <property type="entry name" value="HEPARIN-SULFATE LYASE"/>
    <property type="match status" value="1"/>
</dbReference>
<organism evidence="7 8">
    <name type="scientific">Devosia riboflavina</name>
    <dbReference type="NCBI Taxonomy" id="46914"/>
    <lineage>
        <taxon>Bacteria</taxon>
        <taxon>Pseudomonadati</taxon>
        <taxon>Pseudomonadota</taxon>
        <taxon>Alphaproteobacteria</taxon>
        <taxon>Hyphomicrobiales</taxon>
        <taxon>Devosiaceae</taxon>
        <taxon>Devosia</taxon>
    </lineage>
</organism>
<protein>
    <submittedName>
        <fullName evidence="7">Uncharacterized protein</fullName>
    </submittedName>
</protein>
<dbReference type="InterPro" id="IPR031680">
    <property type="entry name" value="Hepar_II_III_N"/>
</dbReference>
<accession>A0A087LXR7</accession>
<evidence type="ECO:0000313" key="7">
    <source>
        <dbReference type="EMBL" id="KFL29420.1"/>
    </source>
</evidence>
<dbReference type="GO" id="GO:0042597">
    <property type="term" value="C:periplasmic space"/>
    <property type="evidence" value="ECO:0007669"/>
    <property type="project" value="UniProtKB-SubCell"/>
</dbReference>
<evidence type="ECO:0000259" key="5">
    <source>
        <dbReference type="Pfam" id="PF07940"/>
    </source>
</evidence>
<gene>
    <name evidence="7" type="ORF">JP75_20915</name>
</gene>
<dbReference type="SUPFAM" id="SSF48230">
    <property type="entry name" value="Chondroitin AC/alginate lyase"/>
    <property type="match status" value="1"/>
</dbReference>
<evidence type="ECO:0000259" key="6">
    <source>
        <dbReference type="Pfam" id="PF16889"/>
    </source>
</evidence>
<dbReference type="Pfam" id="PF07940">
    <property type="entry name" value="Hepar_II_III_C"/>
    <property type="match status" value="1"/>
</dbReference>